<dbReference type="KEGG" id="clup:CLUP02_02571"/>
<feature type="region of interest" description="Disordered" evidence="1">
    <location>
        <begin position="246"/>
        <end position="268"/>
    </location>
</feature>
<gene>
    <name evidence="2" type="ORF">CLUP02_02571</name>
</gene>
<keyword evidence="3" id="KW-1185">Reference proteome</keyword>
<protein>
    <submittedName>
        <fullName evidence="2">Uncharacterized protein</fullName>
    </submittedName>
</protein>
<dbReference type="AlphaFoldDB" id="A0A9Q8SGS2"/>
<sequence>MPPWLIPDSMGCQVEVAERLSESCSNDIWFNHSHVREILTINNGHRHTRMAQWDEQSTNLSVHRNSTGGSAMRYDRRRTHNGLLAKEAQRAVPPSLRIISHPNFSLPFPPTTQRLVPYQPFERKFRCSAKKRGNGRGPPLQVHVIRPQVPAPAAAPGSFATVLHSYKARYEVHNASVQHAACIFPRPLIQVRSAVKAERVLEFPGMPSSFIASWMNLANPSVSRKSRRSSKIFNGSTWVRIAAETSSQHPGATDTLGERNPIWPNNPTAQRHPGASWLRFTAPGMNGASAAFAAAAAADQPVDAYSDLGPELKLIYTIRTGIPSSIL</sequence>
<name>A0A9Q8SGS2_9PEZI</name>
<organism evidence="2 3">
    <name type="scientific">Colletotrichum lupini</name>
    <dbReference type="NCBI Taxonomy" id="145971"/>
    <lineage>
        <taxon>Eukaryota</taxon>
        <taxon>Fungi</taxon>
        <taxon>Dikarya</taxon>
        <taxon>Ascomycota</taxon>
        <taxon>Pezizomycotina</taxon>
        <taxon>Sordariomycetes</taxon>
        <taxon>Hypocreomycetidae</taxon>
        <taxon>Glomerellales</taxon>
        <taxon>Glomerellaceae</taxon>
        <taxon>Colletotrichum</taxon>
        <taxon>Colletotrichum acutatum species complex</taxon>
    </lineage>
</organism>
<reference evidence="2" key="1">
    <citation type="journal article" date="2021" name="Mol. Plant Microbe Interact.">
        <title>Complete Genome Sequence of the Plant-Pathogenic Fungus Colletotrichum lupini.</title>
        <authorList>
            <person name="Baroncelli R."/>
            <person name="Pensec F."/>
            <person name="Da Lio D."/>
            <person name="Boufleur T."/>
            <person name="Vicente I."/>
            <person name="Sarrocco S."/>
            <person name="Picot A."/>
            <person name="Baraldi E."/>
            <person name="Sukno S."/>
            <person name="Thon M."/>
            <person name="Le Floch G."/>
        </authorList>
    </citation>
    <scope>NUCLEOTIDE SEQUENCE</scope>
    <source>
        <strain evidence="2">IMI 504893</strain>
    </source>
</reference>
<accession>A0A9Q8SGS2</accession>
<dbReference type="GeneID" id="73336612"/>
<evidence type="ECO:0000313" key="3">
    <source>
        <dbReference type="Proteomes" id="UP000830671"/>
    </source>
</evidence>
<proteinExistence type="predicted"/>
<dbReference type="RefSeq" id="XP_049138745.1">
    <property type="nucleotide sequence ID" value="XM_049281602.1"/>
</dbReference>
<evidence type="ECO:0000313" key="2">
    <source>
        <dbReference type="EMBL" id="UQC77104.1"/>
    </source>
</evidence>
<dbReference type="Proteomes" id="UP000830671">
    <property type="component" value="Chromosome 2"/>
</dbReference>
<dbReference type="EMBL" id="CP019474">
    <property type="protein sequence ID" value="UQC77104.1"/>
    <property type="molecule type" value="Genomic_DNA"/>
</dbReference>
<evidence type="ECO:0000256" key="1">
    <source>
        <dbReference type="SAM" id="MobiDB-lite"/>
    </source>
</evidence>